<dbReference type="Pfam" id="PF02129">
    <property type="entry name" value="Peptidase_S15"/>
    <property type="match status" value="1"/>
</dbReference>
<dbReference type="SMART" id="SM00939">
    <property type="entry name" value="PepX_C"/>
    <property type="match status" value="1"/>
</dbReference>
<reference evidence="5 6" key="1">
    <citation type="submission" date="2010-10" db="EMBL/GenBank/DDBJ databases">
        <title>Complete sequence of Frankia sp. EuI1c.</title>
        <authorList>
            <consortium name="US DOE Joint Genome Institute"/>
            <person name="Lucas S."/>
            <person name="Copeland A."/>
            <person name="Lapidus A."/>
            <person name="Cheng J.-F."/>
            <person name="Bruce D."/>
            <person name="Goodwin L."/>
            <person name="Pitluck S."/>
            <person name="Chertkov O."/>
            <person name="Detter J.C."/>
            <person name="Han C."/>
            <person name="Tapia R."/>
            <person name="Land M."/>
            <person name="Hauser L."/>
            <person name="Jeffries C."/>
            <person name="Kyrpides N."/>
            <person name="Ivanova N."/>
            <person name="Mikhailova N."/>
            <person name="Beauchemin N."/>
            <person name="Sen A."/>
            <person name="Sur S.A."/>
            <person name="Gtari M."/>
            <person name="Wall L."/>
            <person name="Tisa L."/>
            <person name="Woyke T."/>
        </authorList>
    </citation>
    <scope>NUCLEOTIDE SEQUENCE [LARGE SCALE GENOMIC DNA]</scope>
    <source>
        <strain evidence="6">DSM 45817 / CECT 9037 / EuI1c</strain>
    </source>
</reference>
<dbReference type="AlphaFoldDB" id="E3JD91"/>
<gene>
    <name evidence="5" type="ordered locus">FraEuI1c_4376</name>
</gene>
<dbReference type="KEGG" id="fri:FraEuI1c_4376"/>
<keyword evidence="3" id="KW-0732">Signal</keyword>
<dbReference type="eggNOG" id="COG2936">
    <property type="taxonomic scope" value="Bacteria"/>
</dbReference>
<dbReference type="InterPro" id="IPR000383">
    <property type="entry name" value="Xaa-Pro-like_dom"/>
</dbReference>
<dbReference type="PANTHER" id="PTHR22946:SF9">
    <property type="entry name" value="POLYKETIDE TRANSFERASE AF380"/>
    <property type="match status" value="1"/>
</dbReference>
<keyword evidence="2" id="KW-0378">Hydrolase</keyword>
<dbReference type="PANTHER" id="PTHR22946">
    <property type="entry name" value="DIENELACTONE HYDROLASE DOMAIN-CONTAINING PROTEIN-RELATED"/>
    <property type="match status" value="1"/>
</dbReference>
<dbReference type="InterPro" id="IPR013736">
    <property type="entry name" value="Xaa-Pro_dipept_C"/>
</dbReference>
<feature type="signal peptide" evidence="3">
    <location>
        <begin position="1"/>
        <end position="31"/>
    </location>
</feature>
<evidence type="ECO:0000259" key="4">
    <source>
        <dbReference type="SMART" id="SM00939"/>
    </source>
</evidence>
<dbReference type="Gene3D" id="2.60.120.260">
    <property type="entry name" value="Galactose-binding domain-like"/>
    <property type="match status" value="1"/>
</dbReference>
<keyword evidence="6" id="KW-1185">Reference proteome</keyword>
<dbReference type="InterPro" id="IPR050261">
    <property type="entry name" value="FrsA_esterase"/>
</dbReference>
<evidence type="ECO:0000313" key="6">
    <source>
        <dbReference type="Proteomes" id="UP000002484"/>
    </source>
</evidence>
<dbReference type="Gene3D" id="3.40.50.1820">
    <property type="entry name" value="alpha/beta hydrolase"/>
    <property type="match status" value="1"/>
</dbReference>
<protein>
    <submittedName>
        <fullName evidence="5">X-Pro dipeptidyl-peptidase domain protein</fullName>
    </submittedName>
</protein>
<dbReference type="Pfam" id="PF08530">
    <property type="entry name" value="PepX_C"/>
    <property type="match status" value="1"/>
</dbReference>
<dbReference type="EMBL" id="CP002299">
    <property type="protein sequence ID" value="ADP82375.1"/>
    <property type="molecule type" value="Genomic_DNA"/>
</dbReference>
<dbReference type="SUPFAM" id="SSF53474">
    <property type="entry name" value="alpha/beta-Hydrolases"/>
    <property type="match status" value="1"/>
</dbReference>
<sequence length="645" mass="65661" precursor="true">MRRLWRVMGAVAASAIAASLAVVLDTAVARADVTPFGHACTAQNGVRFCPTADLGGRVASWDGTPLDVDVTLPATGSGPFPTIVIMHGLGEDKTAFEDTSATGSQALTYHYNTNYYAQRGYAVVTPTARGFGNSCGSASKTSAGCAAGWVHLDDARYEARDIQQLLGTLVDEGVADPSALGVTGISYGGGTAAQLAFLNNRIELPSGGFAPWTSPAGAPLHIAASYPRWGWADLATALVPNGRATDTAPPSYAADTSPVGVSKLSYTSFLYLITDLLGQVAPAGTDPGADLTTWYKTLLAGEPYSGSAVTGLVEALKYKGTTGIPGAPTPMLIENGWTDNLFGAQQGLALFNQARAASPSADVSLQLADTGHPGASNRSDVVDRLVDAGSAFFDAKLRGTGTGPAPGSVALSPMSCPAGSATPAPITAASWGAAHPGTLSFSLTLPQSTTSSGLNYLGQVGQDPVIGILPGTVGDVLTGLVNGTVDPSSLLSILGGGGSSQFGSLFSQALQTSNPCATSPALIQPNSIVVLGPALTHADTLAGMPQVTASIQHTGPDGQLDARLWDVSPTGTQILVSRGLYRVTANQSGTIGFQLDGNAYTFAAGHRPKLELLSSDGPYARPSNGISTTFALTVTAKLPIVQTAP</sequence>
<dbReference type="Proteomes" id="UP000002484">
    <property type="component" value="Chromosome"/>
</dbReference>
<evidence type="ECO:0000256" key="2">
    <source>
        <dbReference type="ARBA" id="ARBA00022801"/>
    </source>
</evidence>
<feature type="domain" description="Xaa-Pro dipeptidyl-peptidase C-terminal" evidence="4">
    <location>
        <begin position="390"/>
        <end position="641"/>
    </location>
</feature>
<dbReference type="InterPro" id="IPR029058">
    <property type="entry name" value="AB_hydrolase_fold"/>
</dbReference>
<dbReference type="HOGENOM" id="CLU_424384_0_0_11"/>
<dbReference type="STRING" id="298654.FraEuI1c_4376"/>
<feature type="chain" id="PRO_5003172831" evidence="3">
    <location>
        <begin position="32"/>
        <end position="645"/>
    </location>
</feature>
<name>E3JD91_PSEI1</name>
<dbReference type="InParanoid" id="E3JD91"/>
<evidence type="ECO:0000313" key="5">
    <source>
        <dbReference type="EMBL" id="ADP82375.1"/>
    </source>
</evidence>
<evidence type="ECO:0000256" key="3">
    <source>
        <dbReference type="SAM" id="SignalP"/>
    </source>
</evidence>
<accession>E3JD91</accession>
<organism evidence="5 6">
    <name type="scientific">Pseudofrankia inefficax (strain DSM 45817 / CECT 9037 / DDB 130130 / EuI1c)</name>
    <name type="common">Frankia inefficax</name>
    <dbReference type="NCBI Taxonomy" id="298654"/>
    <lineage>
        <taxon>Bacteria</taxon>
        <taxon>Bacillati</taxon>
        <taxon>Actinomycetota</taxon>
        <taxon>Actinomycetes</taxon>
        <taxon>Frankiales</taxon>
        <taxon>Frankiaceae</taxon>
        <taxon>Pseudofrankia</taxon>
    </lineage>
</organism>
<dbReference type="InterPro" id="IPR008979">
    <property type="entry name" value="Galactose-bd-like_sf"/>
</dbReference>
<evidence type="ECO:0000256" key="1">
    <source>
        <dbReference type="ARBA" id="ARBA00008645"/>
    </source>
</evidence>
<proteinExistence type="inferred from homology"/>
<comment type="similarity">
    <text evidence="1">Belongs to the AB hydrolase superfamily.</text>
</comment>
<dbReference type="OrthoDB" id="5240615at2"/>
<dbReference type="SUPFAM" id="SSF49785">
    <property type="entry name" value="Galactose-binding domain-like"/>
    <property type="match status" value="1"/>
</dbReference>
<dbReference type="GO" id="GO:0008239">
    <property type="term" value="F:dipeptidyl-peptidase activity"/>
    <property type="evidence" value="ECO:0007669"/>
    <property type="project" value="InterPro"/>
</dbReference>
<dbReference type="GO" id="GO:0052689">
    <property type="term" value="F:carboxylic ester hydrolase activity"/>
    <property type="evidence" value="ECO:0007669"/>
    <property type="project" value="UniProtKB-ARBA"/>
</dbReference>